<evidence type="ECO:0000313" key="2">
    <source>
        <dbReference type="Proteomes" id="UP000002429"/>
    </source>
</evidence>
<geneLocation type="plasmid" evidence="1 2">
    <name>megaplasmid</name>
</geneLocation>
<name>Q1LC20_CUPMC</name>
<keyword evidence="2" id="KW-1185">Reference proteome</keyword>
<keyword evidence="1" id="KW-0614">Plasmid</keyword>
<dbReference type="RefSeq" id="WP_011519853.1">
    <property type="nucleotide sequence ID" value="NC_007974.2"/>
</dbReference>
<dbReference type="HOGENOM" id="CLU_1947048_0_0_4"/>
<dbReference type="KEGG" id="rme:Rmet_5447"/>
<proteinExistence type="predicted"/>
<dbReference type="AlphaFoldDB" id="Q1LC20"/>
<reference evidence="2" key="1">
    <citation type="journal article" date="2010" name="PLoS ONE">
        <title>The complete genome sequence of Cupriavidus metallidurans strain CH34, a master survivalist in harsh and anthropogenic environments.</title>
        <authorList>
            <person name="Janssen P.J."/>
            <person name="Van Houdt R."/>
            <person name="Moors H."/>
            <person name="Monsieurs P."/>
            <person name="Morin N."/>
            <person name="Michaux A."/>
            <person name="Benotmane M.A."/>
            <person name="Leys N."/>
            <person name="Vallaeys T."/>
            <person name="Lapidus A."/>
            <person name="Monchy S."/>
            <person name="Medigue C."/>
            <person name="Taghavi S."/>
            <person name="McCorkle S."/>
            <person name="Dunn J."/>
            <person name="van der Lelie D."/>
            <person name="Mergeay M."/>
        </authorList>
    </citation>
    <scope>NUCLEOTIDE SEQUENCE [LARGE SCALE GENOMIC DNA]</scope>
    <source>
        <strain evidence="2">ATCC 43123 / DSM 2839 / NBRC 102507 / CH34</strain>
    </source>
</reference>
<dbReference type="EMBL" id="CP000353">
    <property type="protein sequence ID" value="ABF12306.1"/>
    <property type="molecule type" value="Genomic_DNA"/>
</dbReference>
<dbReference type="Proteomes" id="UP000002429">
    <property type="component" value="Plasmid megaplasmid"/>
</dbReference>
<organism evidence="1 2">
    <name type="scientific">Cupriavidus metallidurans (strain ATCC 43123 / DSM 2839 / NBRC 102507 / CH34)</name>
    <name type="common">Ralstonia metallidurans</name>
    <dbReference type="NCBI Taxonomy" id="266264"/>
    <lineage>
        <taxon>Bacteria</taxon>
        <taxon>Pseudomonadati</taxon>
        <taxon>Pseudomonadota</taxon>
        <taxon>Betaproteobacteria</taxon>
        <taxon>Burkholderiales</taxon>
        <taxon>Burkholderiaceae</taxon>
        <taxon>Cupriavidus</taxon>
    </lineage>
</organism>
<sequence>MSSLLDSSLHAQTVLAIPSEFFPIHRPDPTPHDEWMAVLPDNTEIVVTDMAGKPTPLGIEKAIAIAQSRAYSEALARQLLVPLSAREILPRLRQSILVANRPGTTGFSRLTPPGGAHTFAGQIQIRDHL</sequence>
<accession>Q1LC20</accession>
<protein>
    <submittedName>
        <fullName evidence="1">Uncharacterized protein</fullName>
    </submittedName>
</protein>
<gene>
    <name evidence="1" type="ordered locus">Rmet_5447</name>
</gene>
<evidence type="ECO:0000313" key="1">
    <source>
        <dbReference type="EMBL" id="ABF12306.1"/>
    </source>
</evidence>